<evidence type="ECO:0000256" key="4">
    <source>
        <dbReference type="ARBA" id="ARBA00022840"/>
    </source>
</evidence>
<dbReference type="InterPro" id="IPR027417">
    <property type="entry name" value="P-loop_NTPase"/>
</dbReference>
<evidence type="ECO:0000313" key="6">
    <source>
        <dbReference type="EMBL" id="CDI12097.1"/>
    </source>
</evidence>
<dbReference type="GO" id="GO:0005524">
    <property type="term" value="F:ATP binding"/>
    <property type="evidence" value="ECO:0007669"/>
    <property type="project" value="UniProtKB-KW"/>
</dbReference>
<gene>
    <name evidence="6" type="ORF">BN877_p0374</name>
</gene>
<evidence type="ECO:0000256" key="1">
    <source>
        <dbReference type="ARBA" id="ARBA00005417"/>
    </source>
</evidence>
<dbReference type="InterPro" id="IPR017871">
    <property type="entry name" value="ABC_transporter-like_CS"/>
</dbReference>
<dbReference type="CDD" id="cd03219">
    <property type="entry name" value="ABC_Mj1267_LivG_branched"/>
    <property type="match status" value="1"/>
</dbReference>
<accession>U4Q7P7</accession>
<keyword evidence="4 6" id="KW-0067">ATP-binding</keyword>
<proteinExistence type="inferred from homology"/>
<evidence type="ECO:0000256" key="3">
    <source>
        <dbReference type="ARBA" id="ARBA00022741"/>
    </source>
</evidence>
<evidence type="ECO:0000256" key="2">
    <source>
        <dbReference type="ARBA" id="ARBA00022448"/>
    </source>
</evidence>
<reference evidence="6 7" key="1">
    <citation type="journal article" date="2013" name="Genome Announc.">
        <title>Complete Genome Sequence of the Sesbania Symbiont and Rice Growth-Promoting Endophyte Rhizobium sp. Strain IRBG74.</title>
        <authorList>
            <person name="Crook M.B."/>
            <person name="Mitra S."/>
            <person name="Ane J.M."/>
            <person name="Sadowsky M.J."/>
            <person name="Gyaneshwar P."/>
        </authorList>
    </citation>
    <scope>NUCLEOTIDE SEQUENCE [LARGE SCALE GENOMIC DNA]</scope>
    <source>
        <strain evidence="6 7">IRBG74</strain>
        <plasmid evidence="7">IRBL74_p</plasmid>
    </source>
</reference>
<dbReference type="InterPro" id="IPR003439">
    <property type="entry name" value="ABC_transporter-like_ATP-bd"/>
</dbReference>
<dbReference type="HOGENOM" id="CLU_000604_1_2_5"/>
<dbReference type="PATRIC" id="fig|424182.3.peg.5093"/>
<sequence length="284" mass="31256">MALRHRPHASFRRVRAAERARFVARSRHANFEEGKMSAGLVIAGLCKNFGGLQVARDLTLTLPQGSRAALIGPNGAGKTTFANLLTGVLKPTSGRIMLNGEDIASLNEAARVKVGIAKTFQITNLFRDLSVRENLRLPMLEREGRTHNIFRRADGWLNIEAEIDRLLQDLDIHSLADKEVRDLAYGQQRLVELALTLAVKPKVLILDEPAAGVPSTESHLIVEAIKRLPPDLSVLIIEHDMQLVFEVADRIIVLVNGAILMEGKPGEVVADDRVRQLYLGAGHV</sequence>
<keyword evidence="6" id="KW-0614">Plasmid</keyword>
<name>U4Q7P7_9HYPH</name>
<protein>
    <submittedName>
        <fullName evidence="6">Branched-chain amino acid ABC transporter, ATP-binding component</fullName>
    </submittedName>
</protein>
<dbReference type="Proteomes" id="UP000016944">
    <property type="component" value="Plasmid IRBL74_p"/>
</dbReference>
<organism evidence="6 7">
    <name type="scientific">Agrobacterium pusense</name>
    <dbReference type="NCBI Taxonomy" id="648995"/>
    <lineage>
        <taxon>Bacteria</taxon>
        <taxon>Pseudomonadati</taxon>
        <taxon>Pseudomonadota</taxon>
        <taxon>Alphaproteobacteria</taxon>
        <taxon>Hyphomicrobiales</taxon>
        <taxon>Rhizobiaceae</taxon>
        <taxon>Rhizobium/Agrobacterium group</taxon>
        <taxon>Agrobacterium</taxon>
    </lineage>
</organism>
<dbReference type="EMBL" id="HG518324">
    <property type="protein sequence ID" value="CDI12097.1"/>
    <property type="molecule type" value="Genomic_DNA"/>
</dbReference>
<evidence type="ECO:0000259" key="5">
    <source>
        <dbReference type="PROSITE" id="PS50893"/>
    </source>
</evidence>
<keyword evidence="2" id="KW-0813">Transport</keyword>
<dbReference type="GO" id="GO:0016887">
    <property type="term" value="F:ATP hydrolysis activity"/>
    <property type="evidence" value="ECO:0007669"/>
    <property type="project" value="InterPro"/>
</dbReference>
<comment type="similarity">
    <text evidence="1">Belongs to the ABC transporter superfamily.</text>
</comment>
<dbReference type="InterPro" id="IPR051120">
    <property type="entry name" value="ABC_AA/LPS_Transport"/>
</dbReference>
<dbReference type="Gene3D" id="3.40.50.300">
    <property type="entry name" value="P-loop containing nucleotide triphosphate hydrolases"/>
    <property type="match status" value="1"/>
</dbReference>
<dbReference type="AlphaFoldDB" id="U4Q7P7"/>
<dbReference type="InterPro" id="IPR003593">
    <property type="entry name" value="AAA+_ATPase"/>
</dbReference>
<dbReference type="GO" id="GO:0005886">
    <property type="term" value="C:plasma membrane"/>
    <property type="evidence" value="ECO:0007669"/>
    <property type="project" value="TreeGrafter"/>
</dbReference>
<dbReference type="KEGG" id="rir:BN877_p0374"/>
<geneLocation type="plasmid" evidence="6 7">
    <name>IRBL74_p</name>
</geneLocation>
<dbReference type="PROSITE" id="PS50893">
    <property type="entry name" value="ABC_TRANSPORTER_2"/>
    <property type="match status" value="1"/>
</dbReference>
<dbReference type="Pfam" id="PF00005">
    <property type="entry name" value="ABC_tran"/>
    <property type="match status" value="1"/>
</dbReference>
<dbReference type="PANTHER" id="PTHR45772:SF2">
    <property type="entry name" value="ABC TRANSPORTER ATP-BINDING PROTEIN"/>
    <property type="match status" value="1"/>
</dbReference>
<feature type="domain" description="ABC transporter" evidence="5">
    <location>
        <begin position="40"/>
        <end position="281"/>
    </location>
</feature>
<dbReference type="PANTHER" id="PTHR45772">
    <property type="entry name" value="CONSERVED COMPONENT OF ABC TRANSPORTER FOR NATURAL AMINO ACIDS-RELATED"/>
    <property type="match status" value="1"/>
</dbReference>
<dbReference type="SUPFAM" id="SSF52540">
    <property type="entry name" value="P-loop containing nucleoside triphosphate hydrolases"/>
    <property type="match status" value="1"/>
</dbReference>
<keyword evidence="3" id="KW-0547">Nucleotide-binding</keyword>
<evidence type="ECO:0000313" key="7">
    <source>
        <dbReference type="Proteomes" id="UP000016944"/>
    </source>
</evidence>
<dbReference type="PROSITE" id="PS00211">
    <property type="entry name" value="ABC_TRANSPORTER_1"/>
    <property type="match status" value="1"/>
</dbReference>
<dbReference type="SMART" id="SM00382">
    <property type="entry name" value="AAA"/>
    <property type="match status" value="1"/>
</dbReference>